<evidence type="ECO:0008006" key="3">
    <source>
        <dbReference type="Google" id="ProtNLM"/>
    </source>
</evidence>
<dbReference type="AlphaFoldDB" id="A0A1A0QSC4"/>
<gene>
    <name evidence="1" type="ORF">A5792_29775</name>
</gene>
<name>A0A1A0QSC4_MYCPR</name>
<evidence type="ECO:0000313" key="1">
    <source>
        <dbReference type="EMBL" id="OBB24818.1"/>
    </source>
</evidence>
<protein>
    <recommendedName>
        <fullName evidence="3">DUF3298 domain-containing protein</fullName>
    </recommendedName>
</protein>
<comment type="caution">
    <text evidence="1">The sequence shown here is derived from an EMBL/GenBank/DDBJ whole genome shotgun (WGS) entry which is preliminary data.</text>
</comment>
<organism evidence="1 2">
    <name type="scientific">Mycolicibacterium peregrinum</name>
    <name type="common">Mycobacterium peregrinum</name>
    <dbReference type="NCBI Taxonomy" id="43304"/>
    <lineage>
        <taxon>Bacteria</taxon>
        <taxon>Bacillati</taxon>
        <taxon>Actinomycetota</taxon>
        <taxon>Actinomycetes</taxon>
        <taxon>Mycobacteriales</taxon>
        <taxon>Mycobacteriaceae</taxon>
        <taxon>Mycolicibacterium</taxon>
    </lineage>
</organism>
<dbReference type="EMBL" id="LZSO01000039">
    <property type="protein sequence ID" value="OBB24818.1"/>
    <property type="molecule type" value="Genomic_DNA"/>
</dbReference>
<sequence>MGTWTVHYQHVEGGDAAVAASINDHLDNEANRLVQQATWDGSTRRPWTYDANGTLYFAPATVTEIFTSEYDTDEPNMPMRSVSSVVCDSRSGIPITWDNLFVDKTSGLARLGDGVAEAVAAVAPPEHFRDWKRQGQFAPVEVNFKAWRTTATGIEIHFPEFQFGRGLKAVTVPWTKLADQIRPEFAAIMG</sequence>
<evidence type="ECO:0000313" key="2">
    <source>
        <dbReference type="Proteomes" id="UP000093902"/>
    </source>
</evidence>
<accession>A0A1A0QSC4</accession>
<reference evidence="2" key="1">
    <citation type="submission" date="2016-06" db="EMBL/GenBank/DDBJ databases">
        <authorList>
            <person name="Sutton G."/>
            <person name="Brinkac L."/>
            <person name="Sanka R."/>
            <person name="Adams M."/>
            <person name="Lau E."/>
            <person name="Mehaffy C."/>
            <person name="Tameris M."/>
            <person name="Hatherill M."/>
            <person name="Hanekom W."/>
            <person name="Mahomed H."/>
            <person name="Mcshane H."/>
        </authorList>
    </citation>
    <scope>NUCLEOTIDE SEQUENCE [LARGE SCALE GENOMIC DNA]</scope>
    <source>
        <strain evidence="2">852002-51209_SCH5440388</strain>
    </source>
</reference>
<dbReference type="Proteomes" id="UP000093902">
    <property type="component" value="Unassembled WGS sequence"/>
</dbReference>
<proteinExistence type="predicted"/>